<reference evidence="1" key="1">
    <citation type="submission" date="2014-11" db="EMBL/GenBank/DDBJ databases">
        <authorList>
            <person name="Malar M.C."/>
            <person name="Sen D."/>
            <person name="Tripathy S."/>
        </authorList>
    </citation>
    <scope>NUCLEOTIDE SEQUENCE</scope>
    <source>
        <strain evidence="1">BDU141951</strain>
    </source>
</reference>
<dbReference type="PROSITE" id="PS51257">
    <property type="entry name" value="PROKAR_LIPOPROTEIN"/>
    <property type="match status" value="1"/>
</dbReference>
<dbReference type="AlphaFoldDB" id="A0A0C1YP86"/>
<organism evidence="1">
    <name type="scientific">Lyngbya confervoides BDU141951</name>
    <dbReference type="NCBI Taxonomy" id="1574623"/>
    <lineage>
        <taxon>Bacteria</taxon>
        <taxon>Bacillati</taxon>
        <taxon>Cyanobacteriota</taxon>
        <taxon>Cyanophyceae</taxon>
        <taxon>Oscillatoriophycideae</taxon>
        <taxon>Oscillatoriales</taxon>
        <taxon>Microcoleaceae</taxon>
        <taxon>Lyngbya</taxon>
    </lineage>
</organism>
<gene>
    <name evidence="1" type="ORF">QQ91_002375</name>
</gene>
<dbReference type="Pfam" id="PF13975">
    <property type="entry name" value="gag-asp_proteas"/>
    <property type="match status" value="1"/>
</dbReference>
<dbReference type="Gene3D" id="2.40.70.10">
    <property type="entry name" value="Acid Proteases"/>
    <property type="match status" value="2"/>
</dbReference>
<name>A0A0C1YP86_9CYAN</name>
<dbReference type="InterPro" id="IPR036034">
    <property type="entry name" value="PDZ_sf"/>
</dbReference>
<sequence>MKGLKSKFLCLSLLVAGIACIYYPHWRQTYATTAISTEFETIVTDRWLPLKSAQEHFILGTIQVLEGWTYWGELSSPVTTSFQYQGKHILIAVRLQSKQQPFPFIFDTGMKTSLIDRHLAEQTPFLVSFRINPQTLYGVVEHVQIADATFHQVGTFAVPFSTPGQPLFCLSDSGALGGSLMHHGIWQINYQNHTLTVSDDISSLDHIQGAITLPFELVDLRPIVRLTANHNVEIPAMIDTGWNGSIHLADMSAKQLGTQHLQPIDISEGLVETLGGWKKVRQKTVELSHLSIGSLSLNNFPVSVDVDQPLYSDTLIGNDFLEHFILTLDYTQRQLYLFPTDFFDELYPSHPLYGFQSMMQGNKLIITGLRRPSAAVQAGLQIGDQIISVNQDRYDRLTSQQVCNFIQQPMLSRYTGLIKVQVNRDGDFLTCVIDPDKPAFASSSNSGCAF</sequence>
<dbReference type="Pfam" id="PF00595">
    <property type="entry name" value="PDZ"/>
    <property type="match status" value="1"/>
</dbReference>
<reference evidence="1" key="3">
    <citation type="submission" date="2020-02" db="EMBL/GenBank/DDBJ databases">
        <authorList>
            <person name="Sarangi A.N."/>
            <person name="Ghosh S."/>
            <person name="Mukherjee M."/>
            <person name="Tripathy S."/>
        </authorList>
    </citation>
    <scope>NUCLEOTIDE SEQUENCE</scope>
    <source>
        <strain evidence="1">BDU141951</strain>
    </source>
</reference>
<evidence type="ECO:0000313" key="1">
    <source>
        <dbReference type="EMBL" id="NEV65956.1"/>
    </source>
</evidence>
<dbReference type="InterPro" id="IPR001478">
    <property type="entry name" value="PDZ"/>
</dbReference>
<accession>A0A0C1YP86</accession>
<protein>
    <submittedName>
        <fullName evidence="1">Uncharacterized protein</fullName>
    </submittedName>
</protein>
<dbReference type="SMART" id="SM00228">
    <property type="entry name" value="PDZ"/>
    <property type="match status" value="1"/>
</dbReference>
<comment type="caution">
    <text evidence="1">The sequence shown here is derived from an EMBL/GenBank/DDBJ whole genome shotgun (WGS) entry which is preliminary data.</text>
</comment>
<dbReference type="SUPFAM" id="SSF50156">
    <property type="entry name" value="PDZ domain-like"/>
    <property type="match status" value="1"/>
</dbReference>
<dbReference type="InterPro" id="IPR021109">
    <property type="entry name" value="Peptidase_aspartic_dom_sf"/>
</dbReference>
<dbReference type="Gene3D" id="2.30.42.10">
    <property type="match status" value="1"/>
</dbReference>
<proteinExistence type="predicted"/>
<dbReference type="EMBL" id="JTHE02000002">
    <property type="protein sequence ID" value="NEV65956.1"/>
    <property type="molecule type" value="Genomic_DNA"/>
</dbReference>
<reference evidence="1" key="2">
    <citation type="journal article" date="2015" name="Genome Announc.">
        <title>Draft Genome Sequence of Filamentous Marine Cyanobacterium Lyngbya confervoides Strain BDU141951.</title>
        <authorList>
            <person name="Chandrababunaidu M.M."/>
            <person name="Sen D."/>
            <person name="Tripathy S."/>
        </authorList>
    </citation>
    <scope>NUCLEOTIDE SEQUENCE</scope>
    <source>
        <strain evidence="1">BDU141951</strain>
    </source>
</reference>